<dbReference type="GO" id="GO:0005930">
    <property type="term" value="C:axoneme"/>
    <property type="evidence" value="ECO:0007669"/>
    <property type="project" value="UniProtKB-SubCell"/>
</dbReference>
<organism evidence="3 4">
    <name type="scientific">Chlamydomonas eustigma</name>
    <dbReference type="NCBI Taxonomy" id="1157962"/>
    <lineage>
        <taxon>Eukaryota</taxon>
        <taxon>Viridiplantae</taxon>
        <taxon>Chlorophyta</taxon>
        <taxon>core chlorophytes</taxon>
        <taxon>Chlorophyceae</taxon>
        <taxon>CS clade</taxon>
        <taxon>Chlamydomonadales</taxon>
        <taxon>Chlamydomonadaceae</taxon>
        <taxon>Chlamydomonas</taxon>
    </lineage>
</organism>
<accession>A0A250XJ52</accession>
<keyword evidence="4" id="KW-1185">Reference proteome</keyword>
<evidence type="ECO:0000256" key="2">
    <source>
        <dbReference type="SAM" id="MobiDB-lite"/>
    </source>
</evidence>
<reference evidence="3 4" key="1">
    <citation type="submission" date="2017-08" db="EMBL/GenBank/DDBJ databases">
        <title>Acidophilic green algal genome provides insights into adaptation to an acidic environment.</title>
        <authorList>
            <person name="Hirooka S."/>
            <person name="Hirose Y."/>
            <person name="Kanesaki Y."/>
            <person name="Higuchi S."/>
            <person name="Fujiwara T."/>
            <person name="Onuma R."/>
            <person name="Era A."/>
            <person name="Ohbayashi R."/>
            <person name="Uzuka A."/>
            <person name="Nozaki H."/>
            <person name="Yoshikawa H."/>
            <person name="Miyagishima S.Y."/>
        </authorList>
    </citation>
    <scope>NUCLEOTIDE SEQUENCE [LARGE SCALE GENOMIC DNA]</scope>
    <source>
        <strain evidence="3 4">NIES-2499</strain>
    </source>
</reference>
<dbReference type="Proteomes" id="UP000232323">
    <property type="component" value="Unassembled WGS sequence"/>
</dbReference>
<dbReference type="EMBL" id="BEGY01000089">
    <property type="protein sequence ID" value="GAX82942.1"/>
    <property type="molecule type" value="Genomic_DNA"/>
</dbReference>
<evidence type="ECO:0000313" key="4">
    <source>
        <dbReference type="Proteomes" id="UP000232323"/>
    </source>
</evidence>
<dbReference type="AlphaFoldDB" id="A0A250XJ52"/>
<feature type="region of interest" description="Disordered" evidence="2">
    <location>
        <begin position="1"/>
        <end position="57"/>
    </location>
</feature>
<proteinExistence type="predicted"/>
<protein>
    <submittedName>
        <fullName evidence="3">Uncharacterized protein</fullName>
    </submittedName>
</protein>
<feature type="compositionally biased region" description="Basic and acidic residues" evidence="2">
    <location>
        <begin position="42"/>
        <end position="57"/>
    </location>
</feature>
<evidence type="ECO:0000256" key="1">
    <source>
        <dbReference type="ARBA" id="ARBA00004430"/>
    </source>
</evidence>
<dbReference type="InterPro" id="IPR032675">
    <property type="entry name" value="LRR_dom_sf"/>
</dbReference>
<gene>
    <name evidence="3" type="ORF">CEUSTIGMA_g10369.t1</name>
</gene>
<sequence>MMRLSSNDGSDEDGALLCSSIEADDEEEGLEEDTELDEEGSESDRVTEPEQQQHEVLNESDRVTELSTQYLTEAALRACAVKWPCLEHMLLCVNDWALLQAFHDDNDSTAPKIPKHEMSSAHCHKALDVASPDAPGSAQAQDSASALNSAQADRCIFKHLKYISLRLAPSITSLAPAVDFSHYILAIFMVNCSGISDLTPLTLCPKLITVTLRNEHGVSDLTPLARCSMLKHISDISGCRNVMSLTDFSSECIRVGSGKNLTELVMMDCPGIIDLSSLRLRCFPRLRVLESCWM</sequence>
<comment type="caution">
    <text evidence="3">The sequence shown here is derived from an EMBL/GenBank/DDBJ whole genome shotgun (WGS) entry which is preliminary data.</text>
</comment>
<evidence type="ECO:0000313" key="3">
    <source>
        <dbReference type="EMBL" id="GAX82942.1"/>
    </source>
</evidence>
<dbReference type="Gene3D" id="3.80.10.10">
    <property type="entry name" value="Ribonuclease Inhibitor"/>
    <property type="match status" value="1"/>
</dbReference>
<name>A0A250XJ52_9CHLO</name>
<dbReference type="SUPFAM" id="SSF52058">
    <property type="entry name" value="L domain-like"/>
    <property type="match status" value="1"/>
</dbReference>
<feature type="compositionally biased region" description="Acidic residues" evidence="2">
    <location>
        <begin position="22"/>
        <end position="41"/>
    </location>
</feature>
<comment type="subcellular location">
    <subcellularLocation>
        <location evidence="1">Cytoplasm</location>
        <location evidence="1">Cytoskeleton</location>
        <location evidence="1">Cilium axoneme</location>
    </subcellularLocation>
</comment>